<evidence type="ECO:0000313" key="1">
    <source>
        <dbReference type="EMBL" id="GAA3009026.1"/>
    </source>
</evidence>
<dbReference type="EMBL" id="BAAAXQ010000005">
    <property type="protein sequence ID" value="GAA3009026.1"/>
    <property type="molecule type" value="Genomic_DNA"/>
</dbReference>
<dbReference type="InterPro" id="IPR032580">
    <property type="entry name" value="SatD"/>
</dbReference>
<reference evidence="2" key="1">
    <citation type="journal article" date="2019" name="Int. J. Syst. Evol. Microbiol.">
        <title>The Global Catalogue of Microorganisms (GCM) 10K type strain sequencing project: providing services to taxonomists for standard genome sequencing and annotation.</title>
        <authorList>
            <consortium name="The Broad Institute Genomics Platform"/>
            <consortium name="The Broad Institute Genome Sequencing Center for Infectious Disease"/>
            <person name="Wu L."/>
            <person name="Ma J."/>
        </authorList>
    </citation>
    <scope>NUCLEOTIDE SEQUENCE [LARGE SCALE GENOMIC DNA]</scope>
    <source>
        <strain evidence="2">JCM 8736</strain>
    </source>
</reference>
<name>A0ABP6KG78_9ENTE</name>
<sequence>MGKKFTEYPYIAIIGDIKDSKKLKHRKSSQLYFSEVLDQLNQEYKQDLAAKFTVSMGDAFQGLLKDSSHLMTLLFQLELKLAPIEVRMGIGLGEVETKIHPENSLLIDGSCYHRARSMIEQIEKSEKQYAKSKSNILLSTGGGKNTHYEQLINTVFALQTSLKTNWTERQKQIIKVYLENEKNQYKSAKALDIGQSSVNKALGSTDFYTFSHSLAVVQDVLDQL</sequence>
<proteinExistence type="predicted"/>
<organism evidence="1 2">
    <name type="scientific">Tetragenococcus solitarius</name>
    <dbReference type="NCBI Taxonomy" id="71453"/>
    <lineage>
        <taxon>Bacteria</taxon>
        <taxon>Bacillati</taxon>
        <taxon>Bacillota</taxon>
        <taxon>Bacilli</taxon>
        <taxon>Lactobacillales</taxon>
        <taxon>Enterococcaceae</taxon>
        <taxon>Tetragenococcus</taxon>
    </lineage>
</organism>
<keyword evidence="2" id="KW-1185">Reference proteome</keyword>
<accession>A0ABP6KG78</accession>
<evidence type="ECO:0000313" key="2">
    <source>
        <dbReference type="Proteomes" id="UP001501577"/>
    </source>
</evidence>
<dbReference type="Pfam" id="PF16264">
    <property type="entry name" value="SatD"/>
    <property type="match status" value="1"/>
</dbReference>
<dbReference type="Proteomes" id="UP001501577">
    <property type="component" value="Unassembled WGS sequence"/>
</dbReference>
<comment type="caution">
    <text evidence="1">The sequence shown here is derived from an EMBL/GenBank/DDBJ whole genome shotgun (WGS) entry which is preliminary data.</text>
</comment>
<protein>
    <submittedName>
        <fullName evidence="1">SatD family protein</fullName>
    </submittedName>
</protein>
<dbReference type="RefSeq" id="WP_068706892.1">
    <property type="nucleotide sequence ID" value="NZ_BAAAXQ010000005.1"/>
</dbReference>
<gene>
    <name evidence="1" type="ORF">GCM10019998_01460</name>
</gene>